<dbReference type="AlphaFoldDB" id="A0A812UFQ7"/>
<keyword evidence="2" id="KW-1185">Reference proteome</keyword>
<dbReference type="EMBL" id="CAJNDS010002683">
    <property type="protein sequence ID" value="CAE7564131.1"/>
    <property type="molecule type" value="Genomic_DNA"/>
</dbReference>
<reference evidence="1" key="1">
    <citation type="submission" date="2021-02" db="EMBL/GenBank/DDBJ databases">
        <authorList>
            <person name="Dougan E. K."/>
            <person name="Rhodes N."/>
            <person name="Thang M."/>
            <person name="Chan C."/>
        </authorList>
    </citation>
    <scope>NUCLEOTIDE SEQUENCE</scope>
</reference>
<proteinExistence type="predicted"/>
<gene>
    <name evidence="1" type="ORF">SNAT2548_LOCUS31908</name>
</gene>
<protein>
    <submittedName>
        <fullName evidence="1">Uncharacterized protein</fullName>
    </submittedName>
</protein>
<sequence length="105" mass="11888">MAGKKRKAADVTRDIEDLQYRQERTEYQVDSLTRRVDRLERSTALVVENSQKVEAVFAAAEETRAFKTVAKGSAEALLVELAELVELPYPVPASTPQQWLQQQEP</sequence>
<name>A0A812UFQ7_9DINO</name>
<accession>A0A812UFQ7</accession>
<dbReference type="Proteomes" id="UP000604046">
    <property type="component" value="Unassembled WGS sequence"/>
</dbReference>
<evidence type="ECO:0000313" key="1">
    <source>
        <dbReference type="EMBL" id="CAE7564131.1"/>
    </source>
</evidence>
<dbReference type="OrthoDB" id="410381at2759"/>
<organism evidence="1 2">
    <name type="scientific">Symbiodinium natans</name>
    <dbReference type="NCBI Taxonomy" id="878477"/>
    <lineage>
        <taxon>Eukaryota</taxon>
        <taxon>Sar</taxon>
        <taxon>Alveolata</taxon>
        <taxon>Dinophyceae</taxon>
        <taxon>Suessiales</taxon>
        <taxon>Symbiodiniaceae</taxon>
        <taxon>Symbiodinium</taxon>
    </lineage>
</organism>
<comment type="caution">
    <text evidence="1">The sequence shown here is derived from an EMBL/GenBank/DDBJ whole genome shotgun (WGS) entry which is preliminary data.</text>
</comment>
<evidence type="ECO:0000313" key="2">
    <source>
        <dbReference type="Proteomes" id="UP000604046"/>
    </source>
</evidence>